<evidence type="ECO:0000313" key="18">
    <source>
        <dbReference type="Proteomes" id="UP000694865"/>
    </source>
</evidence>
<comment type="similarity">
    <text evidence="3 13">Belongs to the monovalent cation:proton antiporter 1 (CPA1) transporter (TC 2.A.36) family.</text>
</comment>
<dbReference type="Proteomes" id="UP000694865">
    <property type="component" value="Unplaced"/>
</dbReference>
<evidence type="ECO:0000256" key="9">
    <source>
        <dbReference type="ARBA" id="ARBA00023053"/>
    </source>
</evidence>
<keyword evidence="7" id="KW-0967">Endosome</keyword>
<dbReference type="Gene3D" id="6.10.140.1330">
    <property type="match status" value="1"/>
</dbReference>
<evidence type="ECO:0000256" key="7">
    <source>
        <dbReference type="ARBA" id="ARBA00022753"/>
    </source>
</evidence>
<evidence type="ECO:0000256" key="4">
    <source>
        <dbReference type="ARBA" id="ARBA00022448"/>
    </source>
</evidence>
<feature type="transmembrane region" description="Helical" evidence="15">
    <location>
        <begin position="481"/>
        <end position="499"/>
    </location>
</feature>
<evidence type="ECO:0000256" key="3">
    <source>
        <dbReference type="ARBA" id="ARBA00007367"/>
    </source>
</evidence>
<keyword evidence="16" id="KW-0732">Signal</keyword>
<keyword evidence="12 13" id="KW-0739">Sodium transport</keyword>
<evidence type="ECO:0000256" key="11">
    <source>
        <dbReference type="ARBA" id="ARBA00023136"/>
    </source>
</evidence>
<feature type="transmembrane region" description="Helical" evidence="15">
    <location>
        <begin position="351"/>
        <end position="369"/>
    </location>
</feature>
<dbReference type="PANTHER" id="PTHR10110:SF187">
    <property type="entry name" value="SODIUM_HYDROGEN EXCHANGER"/>
    <property type="match status" value="1"/>
</dbReference>
<feature type="transmembrane region" description="Helical" evidence="15">
    <location>
        <begin position="415"/>
        <end position="438"/>
    </location>
</feature>
<evidence type="ECO:0000313" key="19">
    <source>
        <dbReference type="RefSeq" id="XP_006821443.1"/>
    </source>
</evidence>
<feature type="region of interest" description="Disordered" evidence="14">
    <location>
        <begin position="626"/>
        <end position="676"/>
    </location>
</feature>
<dbReference type="InterPro" id="IPR018422">
    <property type="entry name" value="Cation/H_exchanger_CPA1"/>
</dbReference>
<accession>A0ABM0MN52</accession>
<evidence type="ECO:0000256" key="16">
    <source>
        <dbReference type="SAM" id="SignalP"/>
    </source>
</evidence>
<gene>
    <name evidence="19" type="primary">LOC100366320</name>
</gene>
<feature type="chain" id="PRO_5047045470" description="Sodium/hydrogen exchanger" evidence="16">
    <location>
        <begin position="22"/>
        <end position="676"/>
    </location>
</feature>
<keyword evidence="11 15" id="KW-0472">Membrane</keyword>
<dbReference type="NCBIfam" id="TIGR00840">
    <property type="entry name" value="b_cpa1"/>
    <property type="match status" value="1"/>
</dbReference>
<evidence type="ECO:0000259" key="17">
    <source>
        <dbReference type="Pfam" id="PF00999"/>
    </source>
</evidence>
<dbReference type="PRINTS" id="PR01084">
    <property type="entry name" value="NAHEXCHNGR"/>
</dbReference>
<feature type="transmembrane region" description="Helical" evidence="15">
    <location>
        <begin position="191"/>
        <end position="216"/>
    </location>
</feature>
<proteinExistence type="inferred from homology"/>
<dbReference type="Pfam" id="PF00999">
    <property type="entry name" value="Na_H_Exchanger"/>
    <property type="match status" value="1"/>
</dbReference>
<evidence type="ECO:0000256" key="1">
    <source>
        <dbReference type="ARBA" id="ARBA00004195"/>
    </source>
</evidence>
<evidence type="ECO:0000256" key="2">
    <source>
        <dbReference type="ARBA" id="ARBA00004651"/>
    </source>
</evidence>
<feature type="signal peptide" evidence="16">
    <location>
        <begin position="1"/>
        <end position="21"/>
    </location>
</feature>
<feature type="domain" description="Cation/H+ exchanger transmembrane" evidence="17">
    <location>
        <begin position="58"/>
        <end position="505"/>
    </location>
</feature>
<evidence type="ECO:0000256" key="14">
    <source>
        <dbReference type="SAM" id="MobiDB-lite"/>
    </source>
</evidence>
<dbReference type="InterPro" id="IPR004709">
    <property type="entry name" value="NaH_exchanger"/>
</dbReference>
<feature type="transmembrane region" description="Helical" evidence="15">
    <location>
        <begin position="228"/>
        <end position="249"/>
    </location>
</feature>
<feature type="transmembrane region" description="Helical" evidence="15">
    <location>
        <begin position="45"/>
        <end position="65"/>
    </location>
</feature>
<feature type="transmembrane region" description="Helical" evidence="15">
    <location>
        <begin position="450"/>
        <end position="469"/>
    </location>
</feature>
<keyword evidence="8 15" id="KW-1133">Transmembrane helix</keyword>
<keyword evidence="9" id="KW-0915">Sodium</keyword>
<protein>
    <recommendedName>
        <fullName evidence="13">Sodium/hydrogen exchanger</fullName>
    </recommendedName>
</protein>
<comment type="subcellular location">
    <subcellularLocation>
        <location evidence="2">Cell membrane</location>
        <topology evidence="2">Multi-pass membrane protein</topology>
    </subcellularLocation>
    <subcellularLocation>
        <location evidence="1">Recycling endosome membrane</location>
        <topology evidence="1">Multi-pass membrane protein</topology>
    </subcellularLocation>
</comment>
<dbReference type="RefSeq" id="XP_006821443.1">
    <property type="nucleotide sequence ID" value="XM_006821380.1"/>
</dbReference>
<feature type="transmembrane region" description="Helical" evidence="15">
    <location>
        <begin position="256"/>
        <end position="277"/>
    </location>
</feature>
<keyword evidence="13" id="KW-0050">Antiport</keyword>
<feature type="transmembrane region" description="Helical" evidence="15">
    <location>
        <begin position="327"/>
        <end position="345"/>
    </location>
</feature>
<feature type="transmembrane region" description="Helical" evidence="15">
    <location>
        <begin position="390"/>
        <end position="409"/>
    </location>
</feature>
<keyword evidence="18" id="KW-1185">Reference proteome</keyword>
<feature type="transmembrane region" description="Helical" evidence="15">
    <location>
        <begin position="289"/>
        <end position="318"/>
    </location>
</feature>
<evidence type="ECO:0000256" key="5">
    <source>
        <dbReference type="ARBA" id="ARBA00022475"/>
    </source>
</evidence>
<evidence type="ECO:0000256" key="6">
    <source>
        <dbReference type="ARBA" id="ARBA00022692"/>
    </source>
</evidence>
<name>A0ABM0MN52_SACKO</name>
<dbReference type="PANTHER" id="PTHR10110">
    <property type="entry name" value="SODIUM/HYDROGEN EXCHANGER"/>
    <property type="match status" value="1"/>
</dbReference>
<evidence type="ECO:0000256" key="12">
    <source>
        <dbReference type="ARBA" id="ARBA00023201"/>
    </source>
</evidence>
<evidence type="ECO:0000256" key="10">
    <source>
        <dbReference type="ARBA" id="ARBA00023065"/>
    </source>
</evidence>
<keyword evidence="10 13" id="KW-0406">Ion transport</keyword>
<dbReference type="PRINTS" id="PR01088">
    <property type="entry name" value="NAHEXCHNGR6"/>
</dbReference>
<evidence type="ECO:0000256" key="8">
    <source>
        <dbReference type="ARBA" id="ARBA00022989"/>
    </source>
</evidence>
<dbReference type="InterPro" id="IPR002090">
    <property type="entry name" value="NHE-6/7/9"/>
</dbReference>
<organism evidence="18 19">
    <name type="scientific">Saccoglossus kowalevskii</name>
    <name type="common">Acorn worm</name>
    <dbReference type="NCBI Taxonomy" id="10224"/>
    <lineage>
        <taxon>Eukaryota</taxon>
        <taxon>Metazoa</taxon>
        <taxon>Hemichordata</taxon>
        <taxon>Enteropneusta</taxon>
        <taxon>Harrimaniidae</taxon>
        <taxon>Saccoglossus</taxon>
    </lineage>
</organism>
<keyword evidence="6 13" id="KW-0812">Transmembrane</keyword>
<keyword evidence="4 13" id="KW-0813">Transport</keyword>
<reference evidence="19" key="1">
    <citation type="submission" date="2025-08" db="UniProtKB">
        <authorList>
            <consortium name="RefSeq"/>
        </authorList>
    </citation>
    <scope>IDENTIFICATION</scope>
    <source>
        <tissue evidence="19">Testes</tissue>
    </source>
</reference>
<sequence>MASHTIILAVLWLVIAPMGWARKLAVKDPEAELEREALQKHRLDSINLLIFIFLLVCTVLTVWLFKHRRFRFLHETGLAMIYGMIVGAIIKYSGRRVNKYAYSIEEEMNQTFAPEILWLKYTTTNDSTPARIFSYELQGIIHDPSSEIQIELEEKATFDPEVFFNILLPPIIFHAGYCIKRKHFFRNLGAILMFAFIGTTISCIVVGFIVYGFVQLMPWSTFSLKDCLYFGALISATDPVSVLAIFFDLHVDVDMYALVFGESVMNDAVAIVLAATIDNYRASEFDVEALFTAVGSFLGIFFGSFLIGGLMGCINALLTKFTKIRDFPILETVLFCLLSYSTFLIAESFGLTGIVAMLFCGMTQAHYTYNNLSDESKKRTKELFELLNFLSENFIFSYMGVAMFTFQSHQWHIDFIAAAFLAVGVARVCNIYPLSFLLNLGRKNKISFNFQHMLVFAGLRGAIAFALAIRNTETAGRQTMLTTTLMIVIVTIVVCGGGTTQMLTWLKIRVGVEDDDTTGQNVFQELGTDERLLDVDQDPNAARAIRRAKKKEQAWLVSRWYNFDHNYVKPVLTNRGADLSQTLPGCCSAVARCLTRKEESTMPRRGSDSEIILDDELSYGEMPTIIGGGSTDDITPNITPNPHDQDPASDGDLGLGDHEMSPRSQFKGVTPGSSQV</sequence>
<keyword evidence="5" id="KW-1003">Cell membrane</keyword>
<dbReference type="InterPro" id="IPR006153">
    <property type="entry name" value="Cation/H_exchanger_TM"/>
</dbReference>
<evidence type="ECO:0000256" key="15">
    <source>
        <dbReference type="SAM" id="Phobius"/>
    </source>
</evidence>
<feature type="transmembrane region" description="Helical" evidence="15">
    <location>
        <begin position="72"/>
        <end position="90"/>
    </location>
</feature>
<dbReference type="GeneID" id="100366320"/>
<feature type="compositionally biased region" description="Polar residues" evidence="14">
    <location>
        <begin position="632"/>
        <end position="642"/>
    </location>
</feature>
<evidence type="ECO:0000256" key="13">
    <source>
        <dbReference type="RuleBase" id="RU003722"/>
    </source>
</evidence>